<dbReference type="SMART" id="SM00065">
    <property type="entry name" value="GAF"/>
    <property type="match status" value="1"/>
</dbReference>
<evidence type="ECO:0000256" key="7">
    <source>
        <dbReference type="ARBA" id="ARBA00022679"/>
    </source>
</evidence>
<accession>A0ABU8YJ18</accession>
<dbReference type="InterPro" id="IPR003661">
    <property type="entry name" value="HisK_dim/P_dom"/>
</dbReference>
<protein>
    <recommendedName>
        <fullName evidence="4">histidine kinase</fullName>
        <ecNumber evidence="4">2.7.13.3</ecNumber>
    </recommendedName>
</protein>
<dbReference type="InterPro" id="IPR013654">
    <property type="entry name" value="PAS_2"/>
</dbReference>
<evidence type="ECO:0000313" key="16">
    <source>
        <dbReference type="Proteomes" id="UP001384579"/>
    </source>
</evidence>
<keyword evidence="16" id="KW-1185">Reference proteome</keyword>
<dbReference type="SUPFAM" id="SSF47384">
    <property type="entry name" value="Homodimeric domain of signal transducing histidine kinase"/>
    <property type="match status" value="1"/>
</dbReference>
<gene>
    <name evidence="15" type="ORF">WMG39_05880</name>
</gene>
<dbReference type="Gene3D" id="3.30.450.40">
    <property type="match status" value="1"/>
</dbReference>
<keyword evidence="9" id="KW-0157">Chromophore</keyword>
<keyword evidence="10" id="KW-0472">Membrane</keyword>
<reference evidence="15 16" key="1">
    <citation type="journal article" date="2020" name="Harmful Algae">
        <title>Molecular and morphological characterization of a novel dihydroanatoxin-a producing Microcoleus species (cyanobacteria) from the Russian River, California, USA.</title>
        <authorList>
            <person name="Conklin K.Y."/>
            <person name="Stancheva R."/>
            <person name="Otten T.G."/>
            <person name="Fadness R."/>
            <person name="Boyer G.L."/>
            <person name="Read B."/>
            <person name="Zhang X."/>
            <person name="Sheath R.G."/>
        </authorList>
    </citation>
    <scope>NUCLEOTIDE SEQUENCE [LARGE SCALE GENOMIC DNA]</scope>
    <source>
        <strain evidence="15 16">PTRS2</strain>
    </source>
</reference>
<evidence type="ECO:0000259" key="14">
    <source>
        <dbReference type="PROSITE" id="PS50112"/>
    </source>
</evidence>
<evidence type="ECO:0000256" key="6">
    <source>
        <dbReference type="ARBA" id="ARBA00022606"/>
    </source>
</evidence>
<evidence type="ECO:0000259" key="13">
    <source>
        <dbReference type="PROSITE" id="PS50109"/>
    </source>
</evidence>
<dbReference type="Pfam" id="PF01590">
    <property type="entry name" value="GAF"/>
    <property type="match status" value="1"/>
</dbReference>
<dbReference type="GO" id="GO:0005524">
    <property type="term" value="F:ATP binding"/>
    <property type="evidence" value="ECO:0007669"/>
    <property type="project" value="UniProtKB-KW"/>
</dbReference>
<evidence type="ECO:0000256" key="10">
    <source>
        <dbReference type="ARBA" id="ARBA00023136"/>
    </source>
</evidence>
<evidence type="ECO:0000256" key="9">
    <source>
        <dbReference type="ARBA" id="ARBA00022991"/>
    </source>
</evidence>
<dbReference type="InterPro" id="IPR029016">
    <property type="entry name" value="GAF-like_dom_sf"/>
</dbReference>
<evidence type="ECO:0000256" key="11">
    <source>
        <dbReference type="ARBA" id="ARBA00023170"/>
    </source>
</evidence>
<keyword evidence="5" id="KW-0600">Photoreceptor protein</keyword>
<dbReference type="Proteomes" id="UP001384579">
    <property type="component" value="Unassembled WGS sequence"/>
</dbReference>
<dbReference type="EC" id="2.7.13.3" evidence="4"/>
<dbReference type="InterPro" id="IPR003018">
    <property type="entry name" value="GAF"/>
</dbReference>
<dbReference type="Gene3D" id="3.30.450.270">
    <property type="match status" value="1"/>
</dbReference>
<dbReference type="InterPro" id="IPR003594">
    <property type="entry name" value="HATPase_dom"/>
</dbReference>
<evidence type="ECO:0000256" key="5">
    <source>
        <dbReference type="ARBA" id="ARBA00022543"/>
    </source>
</evidence>
<dbReference type="Pfam" id="PF08446">
    <property type="entry name" value="PAS_2"/>
    <property type="match status" value="1"/>
</dbReference>
<dbReference type="Pfam" id="PF02518">
    <property type="entry name" value="HATPase_c"/>
    <property type="match status" value="1"/>
</dbReference>
<dbReference type="InterPro" id="IPR016132">
    <property type="entry name" value="Phyto_chromo_attachment"/>
</dbReference>
<feature type="domain" description="Phytochrome chromophore attachment site" evidence="12">
    <location>
        <begin position="145"/>
        <end position="302"/>
    </location>
</feature>
<comment type="caution">
    <text evidence="15">The sequence shown here is derived from an EMBL/GenBank/DDBJ whole genome shotgun (WGS) entry which is preliminary data.</text>
</comment>
<dbReference type="SMART" id="SM00388">
    <property type="entry name" value="HisKA"/>
    <property type="match status" value="1"/>
</dbReference>
<keyword evidence="11" id="KW-0675">Receptor</keyword>
<dbReference type="EMBL" id="JBBLXS010000048">
    <property type="protein sequence ID" value="MEK0184380.1"/>
    <property type="molecule type" value="Genomic_DNA"/>
</dbReference>
<evidence type="ECO:0000256" key="1">
    <source>
        <dbReference type="ARBA" id="ARBA00000085"/>
    </source>
</evidence>
<evidence type="ECO:0000256" key="2">
    <source>
        <dbReference type="ARBA" id="ARBA00006402"/>
    </source>
</evidence>
<evidence type="ECO:0000259" key="12">
    <source>
        <dbReference type="PROSITE" id="PS50046"/>
    </source>
</evidence>
<dbReference type="Gene3D" id="1.10.287.130">
    <property type="match status" value="1"/>
</dbReference>
<comment type="similarity">
    <text evidence="2">In the N-terminal section; belongs to the phytochrome family.</text>
</comment>
<dbReference type="Pfam" id="PF00512">
    <property type="entry name" value="HisKA"/>
    <property type="match status" value="1"/>
</dbReference>
<dbReference type="InterPro" id="IPR001294">
    <property type="entry name" value="Phytochrome"/>
</dbReference>
<name>A0ABU8YJ18_9CYAN</name>
<keyword evidence="15" id="KW-0067">ATP-binding</keyword>
<dbReference type="InterPro" id="IPR013515">
    <property type="entry name" value="Phytochrome_cen-reg"/>
</dbReference>
<dbReference type="InterPro" id="IPR036097">
    <property type="entry name" value="HisK_dim/P_sf"/>
</dbReference>
<keyword evidence="15" id="KW-0547">Nucleotide-binding</keyword>
<dbReference type="CDD" id="cd00082">
    <property type="entry name" value="HisKA"/>
    <property type="match status" value="1"/>
</dbReference>
<evidence type="ECO:0000313" key="15">
    <source>
        <dbReference type="EMBL" id="MEK0184380.1"/>
    </source>
</evidence>
<dbReference type="Pfam" id="PF00360">
    <property type="entry name" value="PHY"/>
    <property type="match status" value="1"/>
</dbReference>
<dbReference type="InterPro" id="IPR043150">
    <property type="entry name" value="Phytochrome_PHY_sf"/>
</dbReference>
<sequence>MTDHTLDLTNCDREPIHIPGTIQSHGVLLVLQVPTLEIIQTSSNTQELIGFPPTELLGKPLSDLFDAEQIQQIKQCLNSDFDSINPLSLSIEHLNNDLYFDGIVHRSGRSIVLEIEPKKVQEKTNFFDFYHQVKRTINRIQKAPTLLEICQVVVKEVRRITGFDRVMIYRFDREGAGIVIAEDTDQETPYLNLHYPSSDIPQQARQLYTLNWVRLICDARYQPVPLIPELDPVTNQPLDLSLSVLRSVSPLHLEYLENMGVTASMSISLMQDRKLWGLIACHHLSPKYVPYNTRTVCEFIGQVMSVELANKESREDSDYKIQLKSLQTLFIEALSQAEYFVDGLVQLKAQLLDLVNATGAVICSGNQCIRVGKVPSEPEVYALLDWLKPHFDNSLFETRSLSKDYQAAESFKAIGSGVLALEISKAHHNYIIWFRPEVLQTVNWGGNPNKPVEVLEDGSWRMSPRKSFELWQETVQGCSLPWKPCEIEVVAELRSLIVGIVLHQADEMASMNFELQRSNEELDSFAYIASHDLKEPLRGINNYANFLMEDYEDVLDEDGVAKLKTMLRLTQRMEDLINSLLHFSRVGRAELIRQTLNLDELVQDVIATLTISRPQSEVEFRVPRPLPSIECDRTQINELFTNLIGNAIKYSNKAQKWLEIGFIEHNGDETNTFSLSTQQAASQKQATPATALGIPYTFYVRDNGIGIPLQHFEKIFEIFRRLHGRDDFGGGTGAGLTIARKIVERHGGRLWVESSVNEGSTFYFTLSPQTTL</sequence>
<comment type="catalytic activity">
    <reaction evidence="1">
        <text>ATP + protein L-histidine = ADP + protein N-phospho-L-histidine.</text>
        <dbReference type="EC" id="2.7.13.3"/>
    </reaction>
</comment>
<evidence type="ECO:0000256" key="8">
    <source>
        <dbReference type="ARBA" id="ARBA00022777"/>
    </source>
</evidence>
<evidence type="ECO:0000256" key="3">
    <source>
        <dbReference type="ARBA" id="ARBA00011738"/>
    </source>
</evidence>
<dbReference type="InterPro" id="IPR035965">
    <property type="entry name" value="PAS-like_dom_sf"/>
</dbReference>
<dbReference type="RefSeq" id="WP_340523217.1">
    <property type="nucleotide sequence ID" value="NZ_JBBLXS010000048.1"/>
</dbReference>
<keyword evidence="8" id="KW-0418">Kinase</keyword>
<dbReference type="Gene3D" id="3.30.565.10">
    <property type="entry name" value="Histidine kinase-like ATPase, C-terminal domain"/>
    <property type="match status" value="1"/>
</dbReference>
<organism evidence="15 16">
    <name type="scientific">Microcoleus anatoxicus PTRS2</name>
    <dbReference type="NCBI Taxonomy" id="2705321"/>
    <lineage>
        <taxon>Bacteria</taxon>
        <taxon>Bacillati</taxon>
        <taxon>Cyanobacteriota</taxon>
        <taxon>Cyanophyceae</taxon>
        <taxon>Oscillatoriophycideae</taxon>
        <taxon>Oscillatoriales</taxon>
        <taxon>Microcoleaceae</taxon>
        <taxon>Microcoleus</taxon>
        <taxon>Microcoleus anatoxicus</taxon>
    </lineage>
</organism>
<dbReference type="SUPFAM" id="SSF55781">
    <property type="entry name" value="GAF domain-like"/>
    <property type="match status" value="2"/>
</dbReference>
<proteinExistence type="inferred from homology"/>
<comment type="subunit">
    <text evidence="3">Homodimer.</text>
</comment>
<dbReference type="PRINTS" id="PR01033">
    <property type="entry name" value="PHYTOCHROME"/>
</dbReference>
<dbReference type="InterPro" id="IPR050351">
    <property type="entry name" value="BphY/WalK/GraS-like"/>
</dbReference>
<feature type="domain" description="PAS" evidence="14">
    <location>
        <begin position="38"/>
        <end position="84"/>
    </location>
</feature>
<dbReference type="InterPro" id="IPR000014">
    <property type="entry name" value="PAS"/>
</dbReference>
<evidence type="ECO:0000256" key="4">
    <source>
        <dbReference type="ARBA" id="ARBA00012438"/>
    </source>
</evidence>
<keyword evidence="6" id="KW-0716">Sensory transduction</keyword>
<keyword evidence="7" id="KW-0808">Transferase</keyword>
<dbReference type="InterPro" id="IPR005467">
    <property type="entry name" value="His_kinase_dom"/>
</dbReference>
<dbReference type="SUPFAM" id="SSF55785">
    <property type="entry name" value="PYP-like sensor domain (PAS domain)"/>
    <property type="match status" value="1"/>
</dbReference>
<dbReference type="PROSITE" id="PS50109">
    <property type="entry name" value="HIS_KIN"/>
    <property type="match status" value="1"/>
</dbReference>
<dbReference type="PROSITE" id="PS50046">
    <property type="entry name" value="PHYTOCHROME_2"/>
    <property type="match status" value="1"/>
</dbReference>
<dbReference type="InterPro" id="IPR036890">
    <property type="entry name" value="HATPase_C_sf"/>
</dbReference>
<dbReference type="CDD" id="cd00130">
    <property type="entry name" value="PAS"/>
    <property type="match status" value="1"/>
</dbReference>
<dbReference type="SMART" id="SM00387">
    <property type="entry name" value="HATPase_c"/>
    <property type="match status" value="1"/>
</dbReference>
<dbReference type="SUPFAM" id="SSF55874">
    <property type="entry name" value="ATPase domain of HSP90 chaperone/DNA topoisomerase II/histidine kinase"/>
    <property type="match status" value="1"/>
</dbReference>
<dbReference type="Gene3D" id="3.30.450.20">
    <property type="entry name" value="PAS domain"/>
    <property type="match status" value="1"/>
</dbReference>
<dbReference type="PROSITE" id="PS50112">
    <property type="entry name" value="PAS"/>
    <property type="match status" value="1"/>
</dbReference>
<dbReference type="PANTHER" id="PTHR42878">
    <property type="entry name" value="TWO-COMPONENT HISTIDINE KINASE"/>
    <property type="match status" value="1"/>
</dbReference>
<feature type="domain" description="Histidine kinase" evidence="13">
    <location>
        <begin position="528"/>
        <end position="770"/>
    </location>
</feature>
<dbReference type="PANTHER" id="PTHR42878:SF15">
    <property type="entry name" value="BACTERIOPHYTOCHROME"/>
    <property type="match status" value="1"/>
</dbReference>